<evidence type="ECO:0000313" key="1">
    <source>
        <dbReference type="EMBL" id="KAK3080976.1"/>
    </source>
</evidence>
<name>A0ACC3DWB0_9PEZI</name>
<protein>
    <submittedName>
        <fullName evidence="1">Uncharacterized protein</fullName>
    </submittedName>
</protein>
<accession>A0ACC3DWB0</accession>
<proteinExistence type="predicted"/>
<dbReference type="EMBL" id="JAWDJW010000327">
    <property type="protein sequence ID" value="KAK3080976.1"/>
    <property type="molecule type" value="Genomic_DNA"/>
</dbReference>
<organism evidence="1 2">
    <name type="scientific">Coniosporium uncinatum</name>
    <dbReference type="NCBI Taxonomy" id="93489"/>
    <lineage>
        <taxon>Eukaryota</taxon>
        <taxon>Fungi</taxon>
        <taxon>Dikarya</taxon>
        <taxon>Ascomycota</taxon>
        <taxon>Pezizomycotina</taxon>
        <taxon>Dothideomycetes</taxon>
        <taxon>Dothideomycetes incertae sedis</taxon>
        <taxon>Coniosporium</taxon>
    </lineage>
</organism>
<reference evidence="1" key="1">
    <citation type="submission" date="2024-09" db="EMBL/GenBank/DDBJ databases">
        <title>Black Yeasts Isolated from many extreme environments.</title>
        <authorList>
            <person name="Coleine C."/>
            <person name="Stajich J.E."/>
            <person name="Selbmann L."/>
        </authorList>
    </citation>
    <scope>NUCLEOTIDE SEQUENCE</scope>
    <source>
        <strain evidence="1">CCFEE 5737</strain>
    </source>
</reference>
<sequence>MASKDQVKYTNKLDNTNILILGGSSGLGYGVAEACLEYNAAHVYISSSSPQRVDNAVKSLQASYPSKSDRVHGHACDLGDEKTLEDNIKQLLEKVARTKKLDHIVFTAGDALAQMALKDVSLEKIQKAGMVRFYAPLLLAKHAPGFMMPGPHSSITLTTGNVFEKPMPDWSVIGAYAGGLMSMTKNLALDLKPIRVNLVSPGAVETELWNGMPEEQRKAFLKSHGEKMATGRIGQVADVVEGYLFAMRDENATAGLIQTNSGALVV</sequence>
<keyword evidence="2" id="KW-1185">Reference proteome</keyword>
<comment type="caution">
    <text evidence="1">The sequence shown here is derived from an EMBL/GenBank/DDBJ whole genome shotgun (WGS) entry which is preliminary data.</text>
</comment>
<dbReference type="Proteomes" id="UP001186974">
    <property type="component" value="Unassembled WGS sequence"/>
</dbReference>
<gene>
    <name evidence="1" type="ORF">LTS18_011339</name>
</gene>
<evidence type="ECO:0000313" key="2">
    <source>
        <dbReference type="Proteomes" id="UP001186974"/>
    </source>
</evidence>